<dbReference type="GO" id="GO:0005993">
    <property type="term" value="P:trehalose catabolic process"/>
    <property type="evidence" value="ECO:0007669"/>
    <property type="project" value="TreeGrafter"/>
</dbReference>
<proteinExistence type="predicted"/>
<dbReference type="EMBL" id="AJJH01000033">
    <property type="protein sequence ID" value="EID80495.1"/>
    <property type="molecule type" value="Genomic_DNA"/>
</dbReference>
<protein>
    <submittedName>
        <fullName evidence="3">Glycosyl hydrolase</fullName>
    </submittedName>
</protein>
<evidence type="ECO:0000313" key="3">
    <source>
        <dbReference type="EMBL" id="EID80495.1"/>
    </source>
</evidence>
<dbReference type="PANTHER" id="PTHR31616:SF10">
    <property type="entry name" value="TREHALASE"/>
    <property type="match status" value="1"/>
</dbReference>
<accession>I0WVS9</accession>
<dbReference type="Pfam" id="PF19291">
    <property type="entry name" value="TREH_N"/>
    <property type="match status" value="1"/>
</dbReference>
<dbReference type="Proteomes" id="UP000006447">
    <property type="component" value="Unassembled WGS sequence"/>
</dbReference>
<feature type="domain" description="GH15-like" evidence="1">
    <location>
        <begin position="246"/>
        <end position="580"/>
    </location>
</feature>
<feature type="domain" description="Trehalase-like N-terminal" evidence="2">
    <location>
        <begin position="21"/>
        <end position="162"/>
    </location>
</feature>
<organism evidence="3 4">
    <name type="scientific">Rhodococcus opacus RKJ300 = JCM 13270</name>
    <dbReference type="NCBI Taxonomy" id="1165867"/>
    <lineage>
        <taxon>Bacteria</taxon>
        <taxon>Bacillati</taxon>
        <taxon>Actinomycetota</taxon>
        <taxon>Actinomycetes</taxon>
        <taxon>Mycobacteriales</taxon>
        <taxon>Nocardiaceae</taxon>
        <taxon>Rhodococcus</taxon>
    </lineage>
</organism>
<evidence type="ECO:0000259" key="2">
    <source>
        <dbReference type="Pfam" id="PF19291"/>
    </source>
</evidence>
<dbReference type="PANTHER" id="PTHR31616">
    <property type="entry name" value="TREHALASE"/>
    <property type="match status" value="1"/>
</dbReference>
<dbReference type="Pfam" id="PF00723">
    <property type="entry name" value="Glyco_hydro_15"/>
    <property type="match status" value="1"/>
</dbReference>
<dbReference type="InterPro" id="IPR045582">
    <property type="entry name" value="Trehalase-like_N"/>
</dbReference>
<dbReference type="InterPro" id="IPR008928">
    <property type="entry name" value="6-hairpin_glycosidase_sf"/>
</dbReference>
<dbReference type="AlphaFoldDB" id="I0WVS9"/>
<reference evidence="3 4" key="1">
    <citation type="journal article" date="2012" name="J. Bacteriol.">
        <title>Draft genome sequence of the nitrophenol-degrading actinomycete Rhodococcus imtechensis RKJ300.</title>
        <authorList>
            <person name="Vikram S."/>
            <person name="Kumar S."/>
            <person name="Subramanian S."/>
            <person name="Raghava G.P."/>
        </authorList>
    </citation>
    <scope>NUCLEOTIDE SEQUENCE [LARGE SCALE GENOMIC DNA]</scope>
    <source>
        <strain evidence="3 4">RKJ300</strain>
    </source>
</reference>
<evidence type="ECO:0000313" key="4">
    <source>
        <dbReference type="Proteomes" id="UP000006447"/>
    </source>
</evidence>
<name>I0WVS9_RHOOP</name>
<dbReference type="SUPFAM" id="SSF48208">
    <property type="entry name" value="Six-hairpin glycosidases"/>
    <property type="match status" value="1"/>
</dbReference>
<dbReference type="Gene3D" id="1.50.10.10">
    <property type="match status" value="1"/>
</dbReference>
<dbReference type="InterPro" id="IPR012341">
    <property type="entry name" value="6hp_glycosidase-like_sf"/>
</dbReference>
<evidence type="ECO:0000259" key="1">
    <source>
        <dbReference type="Pfam" id="PF00723"/>
    </source>
</evidence>
<gene>
    <name evidence="3" type="ORF">W59_07899</name>
</gene>
<dbReference type="GO" id="GO:0015927">
    <property type="term" value="F:trehalase activity"/>
    <property type="evidence" value="ECO:0007669"/>
    <property type="project" value="TreeGrafter"/>
</dbReference>
<dbReference type="PATRIC" id="fig|1165867.3.peg.1600"/>
<comment type="caution">
    <text evidence="3">The sequence shown here is derived from an EMBL/GenBank/DDBJ whole genome shotgun (WGS) entry which is preliminary data.</text>
</comment>
<keyword evidence="3" id="KW-0378">Hydrolase</keyword>
<sequence length="591" mass="65065">MKGGSMVTTAGALFPPHVLREYSLIADGERGALIGPRGDIAWLCVPTWHDDAVFSVLLGGPGVYALAPTDRRFTWGGYYEHGTLIWRSRWVTTTGIVECREALAFPGDRHTAVLLRRVLAVDGDAQVTVRLDVAADFGAHPMQQIGHRDGIRTLRAGPLQVRWSGAPAAHHRSGRLEAVLDIPAGHHHDLVLEIGDNALPGTVPDPGRLWERTEHAWHQEVPRIDGSLADRDTRHAYAVLRGLTSSTGGMVAAATTALPERAEQGRNYDYRYCWIRDQCYAGHAVAAAGPLPLLDDAVGFVSDRLLADGPDLKPAYTVGGGRVPDETTLDLPGYPGGDARTGNWVNDQFQLDNFGEALLLLAAADRHDRLDREHWKSAEIAVAAIEHRWRRRDAGIWELRNEHWAHSRLICAAGLRAIAAAAPAPQSASWSHLADRIVTDTARDCVHHTGRWQRTPRDERVDAALLLPALRGALPASDPRTTRTLAAVRSELGRDGYVYRFRQDERPLADAEGAFLLCGFLLALAEHQQGRDIDAVRWFERNRAACGSPALFTEEFDVIEHQLRGNLPQAFVHALLLESAHRLARPWPADP</sequence>
<dbReference type="InterPro" id="IPR011613">
    <property type="entry name" value="GH15-like"/>
</dbReference>